<protein>
    <recommendedName>
        <fullName evidence="2">PiggyBac transposable element-derived protein domain-containing protein</fullName>
    </recommendedName>
</protein>
<evidence type="ECO:0000256" key="1">
    <source>
        <dbReference type="RuleBase" id="RU003860"/>
    </source>
</evidence>
<dbReference type="PANTHER" id="PTHR46599">
    <property type="entry name" value="PIGGYBAC TRANSPOSABLE ELEMENT-DERIVED PROTEIN 4"/>
    <property type="match status" value="1"/>
</dbReference>
<comment type="caution">
    <text evidence="3">The sequence shown here is derived from an EMBL/GenBank/DDBJ whole genome shotgun (WGS) entry which is preliminary data.</text>
</comment>
<evidence type="ECO:0000313" key="4">
    <source>
        <dbReference type="Proteomes" id="UP001148838"/>
    </source>
</evidence>
<evidence type="ECO:0000259" key="2">
    <source>
        <dbReference type="Pfam" id="PF13843"/>
    </source>
</evidence>
<dbReference type="EMBL" id="JAJSOF020000009">
    <property type="protein sequence ID" value="KAJ4446449.1"/>
    <property type="molecule type" value="Genomic_DNA"/>
</dbReference>
<proteinExistence type="inferred from homology"/>
<dbReference type="SUPFAM" id="SSF82657">
    <property type="entry name" value="BolA-like"/>
    <property type="match status" value="1"/>
</dbReference>
<dbReference type="InterPro" id="IPR002634">
    <property type="entry name" value="BolA"/>
</dbReference>
<dbReference type="Gene3D" id="3.30.300.90">
    <property type="entry name" value="BolA-like"/>
    <property type="match status" value="1"/>
</dbReference>
<feature type="domain" description="PiggyBac transposable element-derived protein" evidence="2">
    <location>
        <begin position="169"/>
        <end position="293"/>
    </location>
</feature>
<keyword evidence="4" id="KW-1185">Reference proteome</keyword>
<dbReference type="Pfam" id="PF13843">
    <property type="entry name" value="DDE_Tnp_1_7"/>
    <property type="match status" value="1"/>
</dbReference>
<dbReference type="PANTHER" id="PTHR46599:SF6">
    <property type="entry name" value="DUAL SPECIFICITY PHOSPHATASE 26"/>
    <property type="match status" value="1"/>
</dbReference>
<sequence>MPMLEMSLRKAGNTASETIEITRTFQKQFKTSSWLLPLIKRHRLVNDILNDELKNGIHALSITSKTPAEWDSSSKQISPSPACRGEFENWLFNDAVSTTRLISVEGIGDSEMVFGEIRSRIRHRLPDISLTVGENLGRNTTSNNGNKQILLSYAVSSFRRHYYKRGIRKTTDRLAPIRSVFDFIIKNFQKSYTVAEYCTIDEKLESFRGHCIFRQYINSKPAKYGIKIFELADYRTLYVFNLEIYFGMQPEDQYRQSNSPSDMVKRLITPISGTGRNVTFYNWFMSVPLAKEL</sequence>
<dbReference type="InterPro" id="IPR036065">
    <property type="entry name" value="BolA-like_sf"/>
</dbReference>
<reference evidence="3 4" key="1">
    <citation type="journal article" date="2022" name="Allergy">
        <title>Genome assembly and annotation of Periplaneta americana reveal a comprehensive cockroach allergen profile.</title>
        <authorList>
            <person name="Wang L."/>
            <person name="Xiong Q."/>
            <person name="Saelim N."/>
            <person name="Wang L."/>
            <person name="Nong W."/>
            <person name="Wan A.T."/>
            <person name="Shi M."/>
            <person name="Liu X."/>
            <person name="Cao Q."/>
            <person name="Hui J.H.L."/>
            <person name="Sookrung N."/>
            <person name="Leung T.F."/>
            <person name="Tungtrongchitr A."/>
            <person name="Tsui S.K.W."/>
        </authorList>
    </citation>
    <scope>NUCLEOTIDE SEQUENCE [LARGE SCALE GENOMIC DNA]</scope>
    <source>
        <strain evidence="3">PWHHKU_190912</strain>
    </source>
</reference>
<comment type="similarity">
    <text evidence="1">Belongs to the BolA/IbaG family.</text>
</comment>
<evidence type="ECO:0000313" key="3">
    <source>
        <dbReference type="EMBL" id="KAJ4446449.1"/>
    </source>
</evidence>
<name>A0ABQ8TKQ2_PERAM</name>
<gene>
    <name evidence="3" type="ORF">ANN_13145</name>
</gene>
<dbReference type="InterPro" id="IPR029526">
    <property type="entry name" value="PGBD"/>
</dbReference>
<organism evidence="3 4">
    <name type="scientific">Periplaneta americana</name>
    <name type="common">American cockroach</name>
    <name type="synonym">Blatta americana</name>
    <dbReference type="NCBI Taxonomy" id="6978"/>
    <lineage>
        <taxon>Eukaryota</taxon>
        <taxon>Metazoa</taxon>
        <taxon>Ecdysozoa</taxon>
        <taxon>Arthropoda</taxon>
        <taxon>Hexapoda</taxon>
        <taxon>Insecta</taxon>
        <taxon>Pterygota</taxon>
        <taxon>Neoptera</taxon>
        <taxon>Polyneoptera</taxon>
        <taxon>Dictyoptera</taxon>
        <taxon>Blattodea</taxon>
        <taxon>Blattoidea</taxon>
        <taxon>Blattidae</taxon>
        <taxon>Blattinae</taxon>
        <taxon>Periplaneta</taxon>
    </lineage>
</organism>
<accession>A0ABQ8TKQ2</accession>
<dbReference type="Pfam" id="PF01722">
    <property type="entry name" value="BolA"/>
    <property type="match status" value="1"/>
</dbReference>
<dbReference type="Proteomes" id="UP001148838">
    <property type="component" value="Unassembled WGS sequence"/>
</dbReference>